<feature type="region of interest" description="Disordered" evidence="1">
    <location>
        <begin position="394"/>
        <end position="416"/>
    </location>
</feature>
<comment type="caution">
    <text evidence="3">The sequence shown here is derived from an EMBL/GenBank/DDBJ whole genome shotgun (WGS) entry which is preliminary data.</text>
</comment>
<organism evidence="3">
    <name type="scientific">Tanacetum cinerariifolium</name>
    <name type="common">Dalmatian daisy</name>
    <name type="synonym">Chrysanthemum cinerariifolium</name>
    <dbReference type="NCBI Taxonomy" id="118510"/>
    <lineage>
        <taxon>Eukaryota</taxon>
        <taxon>Viridiplantae</taxon>
        <taxon>Streptophyta</taxon>
        <taxon>Embryophyta</taxon>
        <taxon>Tracheophyta</taxon>
        <taxon>Spermatophyta</taxon>
        <taxon>Magnoliopsida</taxon>
        <taxon>eudicotyledons</taxon>
        <taxon>Gunneridae</taxon>
        <taxon>Pentapetalae</taxon>
        <taxon>asterids</taxon>
        <taxon>campanulids</taxon>
        <taxon>Asterales</taxon>
        <taxon>Asteraceae</taxon>
        <taxon>Asteroideae</taxon>
        <taxon>Anthemideae</taxon>
        <taxon>Anthemidinae</taxon>
        <taxon>Tanacetum</taxon>
    </lineage>
</organism>
<dbReference type="Pfam" id="PF25597">
    <property type="entry name" value="SH3_retrovirus"/>
    <property type="match status" value="1"/>
</dbReference>
<evidence type="ECO:0000256" key="1">
    <source>
        <dbReference type="SAM" id="MobiDB-lite"/>
    </source>
</evidence>
<proteinExistence type="predicted"/>
<dbReference type="EMBL" id="BKCJ010009430">
    <property type="protein sequence ID" value="GEU86926.1"/>
    <property type="molecule type" value="Genomic_DNA"/>
</dbReference>
<gene>
    <name evidence="3" type="ORF">Tci_058904</name>
</gene>
<reference evidence="3" key="1">
    <citation type="journal article" date="2019" name="Sci. Rep.">
        <title>Draft genome of Tanacetum cinerariifolium, the natural source of mosquito coil.</title>
        <authorList>
            <person name="Yamashiro T."/>
            <person name="Shiraishi A."/>
            <person name="Satake H."/>
            <person name="Nakayama K."/>
        </authorList>
    </citation>
    <scope>NUCLEOTIDE SEQUENCE</scope>
</reference>
<feature type="domain" description="Retroviral polymerase SH3-like" evidence="2">
    <location>
        <begin position="576"/>
        <end position="623"/>
    </location>
</feature>
<dbReference type="InterPro" id="IPR057670">
    <property type="entry name" value="SH3_retrovirus"/>
</dbReference>
<sequence length="706" mass="79559">MTTLTEHIIVGGAENYPLMLENSMYDTWASLIHLFIKGKKNGRMMLDLIDNGSLVYPTVEDNRQTRPKKYSELTKAQQLQDNCDVQATNIILYNLPLDADNNLKLNFLNWTLVLLFLHVRKERIQLNVSTRKWHSYLLWHQDCDDISLAKAVLMENLSSYDTDVLSVGKDVVYTAISKPSAIITPGMFKLDIEPISYRLKNNSDAYEVYLEKTIENTNTFRGLVECARKWNPSKPLLESACIFTKHVQELLVYVSKTCPSLTKPTEKLVVVTPMSKDKKLGLFNANHDMCVIDYVNDANIRSKSKSKRNKMREVWKPMGKVFNEIGYSWKPTGRAFTIVKNKCPLTRFTSTKVVPTKETTNKSTLTPTQGIMVYSRIPKALKLVGSRSKSKITESRISNSLNPTQSRGSIVSDVPSSSLNDYRTSSNLRNQATIQDKRVTVQQVKGGKDKVMLAIAIRMSLDAYDSDCDDVSNAKAVLMANHSNYGTDVISEAAVPDTNVYAQQDSIILSVIEQRSMENANLKHQYQGMVFVIASLKNDLRKKKGKETVENAAQIPIATTIAPGMFKIDLEPLARSEDLGKLNAKVDIGIFVGYAPIKKDFRIYNRRTQKIMETIHVTFDELTIMASEKFDSGDGLQLMTPAISSLRLVPNVVPQQPCNPPNRDDWDRVFHPMFDEYFNPLTISVSQVLLAAEPRTVDIADSHVST</sequence>
<feature type="compositionally biased region" description="Polar residues" evidence="1">
    <location>
        <begin position="395"/>
        <end position="416"/>
    </location>
</feature>
<name>A0A6L2NL35_TANCI</name>
<evidence type="ECO:0000259" key="2">
    <source>
        <dbReference type="Pfam" id="PF25597"/>
    </source>
</evidence>
<evidence type="ECO:0000313" key="3">
    <source>
        <dbReference type="EMBL" id="GEU86926.1"/>
    </source>
</evidence>
<protein>
    <recommendedName>
        <fullName evidence="2">Retroviral polymerase SH3-like domain-containing protein</fullName>
    </recommendedName>
</protein>
<dbReference type="AlphaFoldDB" id="A0A6L2NL35"/>
<accession>A0A6L2NL35</accession>